<evidence type="ECO:0000313" key="1">
    <source>
        <dbReference type="EMBL" id="PWG60273.1"/>
    </source>
</evidence>
<dbReference type="AlphaFoldDB" id="A0A2U2MTS4"/>
<evidence type="ECO:0000313" key="2">
    <source>
        <dbReference type="Proteomes" id="UP000245753"/>
    </source>
</evidence>
<comment type="caution">
    <text evidence="1">The sequence shown here is derived from an EMBL/GenBank/DDBJ whole genome shotgun (WGS) entry which is preliminary data.</text>
</comment>
<name>A0A2U2MTS4_9BIFI</name>
<sequence>MMVEKRWNNHETGIDMPLPTPPEDSGYDRATADDLARRHGAQDGDFPLADAYGAELDRHHAWGLPFNGYANAAGYGYVQEPTLGIARDGWDSHKAFKALTPGAQTIVVYRSLERGHDIDRESARNFLKHERGIIIHGNQPY</sequence>
<keyword evidence="2" id="KW-1185">Reference proteome</keyword>
<dbReference type="EMBL" id="QFFN01000005">
    <property type="protein sequence ID" value="PWG60273.1"/>
    <property type="molecule type" value="Genomic_DNA"/>
</dbReference>
<organism evidence="1 2">
    <name type="scientific">Bifidobacterium catulorum</name>
    <dbReference type="NCBI Taxonomy" id="1630173"/>
    <lineage>
        <taxon>Bacteria</taxon>
        <taxon>Bacillati</taxon>
        <taxon>Actinomycetota</taxon>
        <taxon>Actinomycetes</taxon>
        <taxon>Bifidobacteriales</taxon>
        <taxon>Bifidobacteriaceae</taxon>
        <taxon>Bifidobacterium</taxon>
    </lineage>
</organism>
<dbReference type="Proteomes" id="UP000245753">
    <property type="component" value="Unassembled WGS sequence"/>
</dbReference>
<accession>A0A2U2MTS4</accession>
<protein>
    <submittedName>
        <fullName evidence="1">Glycerophosphodiester phosphodiesterase</fullName>
    </submittedName>
</protein>
<proteinExistence type="predicted"/>
<reference evidence="1 2" key="1">
    <citation type="journal article" date="2018" name="Int. J. Syst. Evol. Microbiol.">
        <title>Bifidobacterium catulorum sp. nov., a novel taxon from the faeces of the baby common marmoset (Callithrix jacchus).</title>
        <authorList>
            <person name="Modesto M."/>
            <person name="Michelini S."/>
            <person name="Oki K."/>
            <person name="Biavati B."/>
            <person name="Watanabe K."/>
            <person name="Mattarelli P."/>
        </authorList>
    </citation>
    <scope>NUCLEOTIDE SEQUENCE [LARGE SCALE GENOMIC DNA]</scope>
    <source>
        <strain evidence="1 2">MRM 8.19</strain>
    </source>
</reference>
<gene>
    <name evidence="1" type="ORF">DF200_03475</name>
</gene>